<dbReference type="Proteomes" id="UP001314170">
    <property type="component" value="Unassembled WGS sequence"/>
</dbReference>
<reference evidence="2 3" key="1">
    <citation type="submission" date="2024-01" db="EMBL/GenBank/DDBJ databases">
        <authorList>
            <person name="Waweru B."/>
        </authorList>
    </citation>
    <scope>NUCLEOTIDE SEQUENCE [LARGE SCALE GENOMIC DNA]</scope>
</reference>
<dbReference type="PANTHER" id="PTHR37744:SF1">
    <property type="entry name" value="STAR LIPID TRANSFER-LIKE PROTEIN"/>
    <property type="match status" value="1"/>
</dbReference>
<name>A0AAV1SCC1_9ROSI</name>
<accession>A0AAV1SCC1</accession>
<comment type="caution">
    <text evidence="2">The sequence shown here is derived from an EMBL/GenBank/DDBJ whole genome shotgun (WGS) entry which is preliminary data.</text>
</comment>
<sequence length="117" mass="13146">MEDDGMGGGPKTQRWWWWAMGSMAQLGWGISSYKKGRAGDPRHVPSKACIVASLFLGSVAQKKATLGHWKLLRMYNSKYLGLGAGLLKLLSECRLSFLSFEVSRLPHRYSTLDIFHD</sequence>
<keyword evidence="1" id="KW-0472">Membrane</keyword>
<dbReference type="EMBL" id="CAWUPB010001173">
    <property type="protein sequence ID" value="CAK7347797.1"/>
    <property type="molecule type" value="Genomic_DNA"/>
</dbReference>
<gene>
    <name evidence="2" type="ORF">DCAF_LOCUS20486</name>
</gene>
<protein>
    <submittedName>
        <fullName evidence="2">Uncharacterized protein</fullName>
    </submittedName>
</protein>
<feature type="transmembrane region" description="Helical" evidence="1">
    <location>
        <begin position="15"/>
        <end position="33"/>
    </location>
</feature>
<proteinExistence type="predicted"/>
<keyword evidence="1" id="KW-1133">Transmembrane helix</keyword>
<evidence type="ECO:0000313" key="3">
    <source>
        <dbReference type="Proteomes" id="UP001314170"/>
    </source>
</evidence>
<keyword evidence="3" id="KW-1185">Reference proteome</keyword>
<keyword evidence="1" id="KW-0812">Transmembrane</keyword>
<evidence type="ECO:0000313" key="2">
    <source>
        <dbReference type="EMBL" id="CAK7347797.1"/>
    </source>
</evidence>
<dbReference type="AlphaFoldDB" id="A0AAV1SCC1"/>
<organism evidence="2 3">
    <name type="scientific">Dovyalis caffra</name>
    <dbReference type="NCBI Taxonomy" id="77055"/>
    <lineage>
        <taxon>Eukaryota</taxon>
        <taxon>Viridiplantae</taxon>
        <taxon>Streptophyta</taxon>
        <taxon>Embryophyta</taxon>
        <taxon>Tracheophyta</taxon>
        <taxon>Spermatophyta</taxon>
        <taxon>Magnoliopsida</taxon>
        <taxon>eudicotyledons</taxon>
        <taxon>Gunneridae</taxon>
        <taxon>Pentapetalae</taxon>
        <taxon>rosids</taxon>
        <taxon>fabids</taxon>
        <taxon>Malpighiales</taxon>
        <taxon>Salicaceae</taxon>
        <taxon>Flacourtieae</taxon>
        <taxon>Dovyalis</taxon>
    </lineage>
</organism>
<evidence type="ECO:0000256" key="1">
    <source>
        <dbReference type="SAM" id="Phobius"/>
    </source>
</evidence>
<dbReference type="PANTHER" id="PTHR37744">
    <property type="entry name" value="STAR LIPID TRANSFER-LIKE PROTEIN"/>
    <property type="match status" value="1"/>
</dbReference>